<dbReference type="EMBL" id="CP059540">
    <property type="protein sequence ID" value="QMT18056.1"/>
    <property type="molecule type" value="Genomic_DNA"/>
</dbReference>
<dbReference type="KEGG" id="pdec:H1Q58_03275"/>
<protein>
    <submittedName>
        <fullName evidence="1">Uncharacterized protein</fullName>
    </submittedName>
</protein>
<proteinExistence type="predicted"/>
<name>A0A7D7R1K1_PLAMR</name>
<evidence type="ECO:0000313" key="2">
    <source>
        <dbReference type="Proteomes" id="UP000514716"/>
    </source>
</evidence>
<dbReference type="RefSeq" id="WP_171900938.1">
    <property type="nucleotide sequence ID" value="NZ_CP059540.1"/>
</dbReference>
<keyword evidence="2" id="KW-1185">Reference proteome</keyword>
<gene>
    <name evidence="1" type="ORF">H1Q58_03275</name>
</gene>
<reference evidence="1 2" key="1">
    <citation type="submission" date="2020-07" db="EMBL/GenBank/DDBJ databases">
        <title>Screening of a cold-adapted Planococcus bacterium producing protease in traditional shrimp paste and protease identification by genome sequencing.</title>
        <authorList>
            <person name="Gao R."/>
            <person name="Leng W."/>
            <person name="Chu Q."/>
            <person name="Wu X."/>
            <person name="Liu H."/>
            <person name="Li X."/>
        </authorList>
    </citation>
    <scope>NUCLEOTIDE SEQUENCE [LARGE SCALE GENOMIC DNA]</scope>
    <source>
        <strain evidence="1 2">XJ11</strain>
    </source>
</reference>
<dbReference type="Proteomes" id="UP000514716">
    <property type="component" value="Chromosome"/>
</dbReference>
<accession>A0A7D7R1K1</accession>
<organism evidence="1 2">
    <name type="scientific">Planococcus maritimus</name>
    <dbReference type="NCBI Taxonomy" id="192421"/>
    <lineage>
        <taxon>Bacteria</taxon>
        <taxon>Bacillati</taxon>
        <taxon>Bacillota</taxon>
        <taxon>Bacilli</taxon>
        <taxon>Bacillales</taxon>
        <taxon>Caryophanaceae</taxon>
        <taxon>Planococcus</taxon>
    </lineage>
</organism>
<evidence type="ECO:0000313" key="1">
    <source>
        <dbReference type="EMBL" id="QMT18056.1"/>
    </source>
</evidence>
<sequence length="56" mass="6064">MMKSTGHVFLMLGFIFLILSFTGDMSPALGIAFLALGMIYSSENAEKKAKKPKGHS</sequence>
<dbReference type="AlphaFoldDB" id="A0A7D7R1K1"/>